<name>A0A067BUD8_SAPPC</name>
<dbReference type="GeneID" id="24138022"/>
<dbReference type="VEuPathDB" id="FungiDB:SPRG_16393"/>
<dbReference type="OrthoDB" id="74092at2759"/>
<evidence type="ECO:0000313" key="1">
    <source>
        <dbReference type="EMBL" id="KDO18197.1"/>
    </source>
</evidence>
<organism evidence="1 2">
    <name type="scientific">Saprolegnia parasitica (strain CBS 223.65)</name>
    <dbReference type="NCBI Taxonomy" id="695850"/>
    <lineage>
        <taxon>Eukaryota</taxon>
        <taxon>Sar</taxon>
        <taxon>Stramenopiles</taxon>
        <taxon>Oomycota</taxon>
        <taxon>Saprolegniomycetes</taxon>
        <taxon>Saprolegniales</taxon>
        <taxon>Saprolegniaceae</taxon>
        <taxon>Saprolegnia</taxon>
    </lineage>
</organism>
<sequence>MRWCFLLALPSVHAMGIYFFWVSNVRIGSRMQCDSAPKRCPGDLLAYRREALHCEFEACKDATHPPGYVPTPAPTPAPTDAKFVVIAAYTPAIALATPRLRGHPMLNRTHV</sequence>
<dbReference type="RefSeq" id="XP_012211094.1">
    <property type="nucleotide sequence ID" value="XM_012355704.1"/>
</dbReference>
<protein>
    <submittedName>
        <fullName evidence="1">Uncharacterized protein</fullName>
    </submittedName>
</protein>
<dbReference type="AlphaFoldDB" id="A0A067BUD8"/>
<dbReference type="EMBL" id="KK583479">
    <property type="protein sequence ID" value="KDO18197.1"/>
    <property type="molecule type" value="Genomic_DNA"/>
</dbReference>
<accession>A0A067BUD8</accession>
<dbReference type="Proteomes" id="UP000030745">
    <property type="component" value="Unassembled WGS sequence"/>
</dbReference>
<dbReference type="OMA" id="CDSAPKR"/>
<dbReference type="KEGG" id="spar:SPRG_16393"/>
<proteinExistence type="predicted"/>
<gene>
    <name evidence="1" type="ORF">SPRG_16393</name>
</gene>
<reference evidence="1 2" key="1">
    <citation type="journal article" date="2013" name="PLoS Genet.">
        <title>Distinctive expansion of potential virulence genes in the genome of the oomycete fish pathogen Saprolegnia parasitica.</title>
        <authorList>
            <person name="Jiang R.H."/>
            <person name="de Bruijn I."/>
            <person name="Haas B.J."/>
            <person name="Belmonte R."/>
            <person name="Lobach L."/>
            <person name="Christie J."/>
            <person name="van den Ackerveken G."/>
            <person name="Bottin A."/>
            <person name="Bulone V."/>
            <person name="Diaz-Moreno S.M."/>
            <person name="Dumas B."/>
            <person name="Fan L."/>
            <person name="Gaulin E."/>
            <person name="Govers F."/>
            <person name="Grenville-Briggs L.J."/>
            <person name="Horner N.R."/>
            <person name="Levin J.Z."/>
            <person name="Mammella M."/>
            <person name="Meijer H.J."/>
            <person name="Morris P."/>
            <person name="Nusbaum C."/>
            <person name="Oome S."/>
            <person name="Phillips A.J."/>
            <person name="van Rooyen D."/>
            <person name="Rzeszutek E."/>
            <person name="Saraiva M."/>
            <person name="Secombes C.J."/>
            <person name="Seidl M.F."/>
            <person name="Snel B."/>
            <person name="Stassen J.H."/>
            <person name="Sykes S."/>
            <person name="Tripathy S."/>
            <person name="van den Berg H."/>
            <person name="Vega-Arreguin J.C."/>
            <person name="Wawra S."/>
            <person name="Young S.K."/>
            <person name="Zeng Q."/>
            <person name="Dieguez-Uribeondo J."/>
            <person name="Russ C."/>
            <person name="Tyler B.M."/>
            <person name="van West P."/>
        </authorList>
    </citation>
    <scope>NUCLEOTIDE SEQUENCE [LARGE SCALE GENOMIC DNA]</scope>
    <source>
        <strain evidence="1 2">CBS 223.65</strain>
    </source>
</reference>
<evidence type="ECO:0000313" key="2">
    <source>
        <dbReference type="Proteomes" id="UP000030745"/>
    </source>
</evidence>
<keyword evidence="2" id="KW-1185">Reference proteome</keyword>